<dbReference type="InterPro" id="IPR050168">
    <property type="entry name" value="AAA_ATPase_domain"/>
</dbReference>
<dbReference type="SUPFAM" id="SSF52540">
    <property type="entry name" value="P-loop containing nucleoside triphosphate hydrolases"/>
    <property type="match status" value="2"/>
</dbReference>
<accession>A0AAN6VXE3</accession>
<dbReference type="Gene3D" id="1.10.8.60">
    <property type="match status" value="2"/>
</dbReference>
<evidence type="ECO:0000256" key="9">
    <source>
        <dbReference type="ARBA" id="ARBA00034920"/>
    </source>
</evidence>
<comment type="subcellular location">
    <subcellularLocation>
        <location evidence="7">Peroxisome membrane</location>
        <topology evidence="7">Peripheral membrane protein</topology>
        <orientation evidence="7">Cytoplasmic side</orientation>
    </subcellularLocation>
</comment>
<keyword evidence="6" id="KW-0472">Membrane</keyword>
<dbReference type="GO" id="GO:0005778">
    <property type="term" value="C:peroxisomal membrane"/>
    <property type="evidence" value="ECO:0007669"/>
    <property type="project" value="UniProtKB-SubCell"/>
</dbReference>
<evidence type="ECO:0000256" key="1">
    <source>
        <dbReference type="ARBA" id="ARBA00006914"/>
    </source>
</evidence>
<feature type="compositionally biased region" description="Acidic residues" evidence="12">
    <location>
        <begin position="305"/>
        <end position="333"/>
    </location>
</feature>
<reference evidence="14" key="1">
    <citation type="journal article" date="2023" name="Mol. Phylogenet. Evol.">
        <title>Genome-scale phylogeny and comparative genomics of the fungal order Sordariales.</title>
        <authorList>
            <person name="Hensen N."/>
            <person name="Bonometti L."/>
            <person name="Westerberg I."/>
            <person name="Brannstrom I.O."/>
            <person name="Guillou S."/>
            <person name="Cros-Aarteil S."/>
            <person name="Calhoun S."/>
            <person name="Haridas S."/>
            <person name="Kuo A."/>
            <person name="Mondo S."/>
            <person name="Pangilinan J."/>
            <person name="Riley R."/>
            <person name="LaButti K."/>
            <person name="Andreopoulos B."/>
            <person name="Lipzen A."/>
            <person name="Chen C."/>
            <person name="Yan M."/>
            <person name="Daum C."/>
            <person name="Ng V."/>
            <person name="Clum A."/>
            <person name="Steindorff A."/>
            <person name="Ohm R.A."/>
            <person name="Martin F."/>
            <person name="Silar P."/>
            <person name="Natvig D.O."/>
            <person name="Lalanne C."/>
            <person name="Gautier V."/>
            <person name="Ament-Velasquez S.L."/>
            <person name="Kruys A."/>
            <person name="Hutchinson M.I."/>
            <person name="Powell A.J."/>
            <person name="Barry K."/>
            <person name="Miller A.N."/>
            <person name="Grigoriev I.V."/>
            <person name="Debuchy R."/>
            <person name="Gladieux P."/>
            <person name="Hiltunen Thoren M."/>
            <person name="Johannesson H."/>
        </authorList>
    </citation>
    <scope>NUCLEOTIDE SEQUENCE</scope>
    <source>
        <strain evidence="14">CBS 892.96</strain>
    </source>
</reference>
<dbReference type="InterPro" id="IPR047533">
    <property type="entry name" value="RecA-like_PEX6_r2"/>
</dbReference>
<evidence type="ECO:0000313" key="15">
    <source>
        <dbReference type="Proteomes" id="UP001302321"/>
    </source>
</evidence>
<feature type="region of interest" description="Disordered" evidence="12">
    <location>
        <begin position="1307"/>
        <end position="1410"/>
    </location>
</feature>
<protein>
    <recommendedName>
        <fullName evidence="8">Peroxisomal ATPase PEX6</fullName>
    </recommendedName>
    <alternativeName>
        <fullName evidence="9">Peroxin-6</fullName>
    </alternativeName>
</protein>
<evidence type="ECO:0000256" key="10">
    <source>
        <dbReference type="ARBA" id="ARBA00048778"/>
    </source>
</evidence>
<keyword evidence="15" id="KW-1185">Reference proteome</keyword>
<evidence type="ECO:0000256" key="2">
    <source>
        <dbReference type="ARBA" id="ARBA00022593"/>
    </source>
</evidence>
<comment type="subunit">
    <text evidence="11">Interacts with PEX1; forming the PEX1-PEX6 AAA ATPase complex, which is composed of a heterohexamer formed by a trimer of PEX1-PEX6 dimers.</text>
</comment>
<feature type="compositionally biased region" description="Basic residues" evidence="12">
    <location>
        <begin position="11"/>
        <end position="22"/>
    </location>
</feature>
<dbReference type="Proteomes" id="UP001302321">
    <property type="component" value="Unassembled WGS sequence"/>
</dbReference>
<keyword evidence="4" id="KW-0378">Hydrolase</keyword>
<evidence type="ECO:0000256" key="5">
    <source>
        <dbReference type="ARBA" id="ARBA00022840"/>
    </source>
</evidence>
<evidence type="ECO:0000256" key="6">
    <source>
        <dbReference type="ARBA" id="ARBA00023136"/>
    </source>
</evidence>
<keyword evidence="2" id="KW-0962">Peroxisome biogenesis</keyword>
<feature type="compositionally biased region" description="Basic residues" evidence="12">
    <location>
        <begin position="1340"/>
        <end position="1350"/>
    </location>
</feature>
<sequence>MAASEVGSVMRAHKRRVRRRRQDKPALSARLVLDDHVKSDVGIVSEDLYAELFPHLQHAHDDEDQVPSVPPFVHVAIAPWAPNHTPEAVNWSIVPVTKSSALAPNTVQFAPSSLALQSFAVNLKQVAPSRLSSHSRSGIEILILDVSAIALDTVFVSLEGELAKRLENGEGTFFRDHPPNGKGKASVGATPEDRLTAALRTALNTLKVVHTGDLFPLPLPPHPVTHVPPNPGKITLCEPVGQGILAPTTKIIVSRGRIHSKHNRSSPPIPSTRINGVAEEDEDTSNDQFYSAAEEGARTDARVDEGDETTTEAEMEEHEEEEEEDALSDDSMDDMISLQAPSLTSAITSGIGTPTTIGGRGRKANGMSSAVSVFSSFTAATARPDRPRGRLFKAQGLVQPIPPEVLHPKPVPEDDEEARIYVDVRDLPRIGCFSGDWVRVEASQEPPSNGFGAFGLGSFVDPNPDEIHWRPARVYGLPEGYSSRPVARVPSSKYDGRRMSFFESQVQKPSSPAVYASPIMLANLESPPYLRLSPVKRAPSHAGLKGLQAKAAPPLQPPAAREVILQHVRTPSAVERDVQTSVMAGLKFYFEKRLRVIKTGDLIAVPIDTQLGRTLQESTAAGDDSAVEDVLGLIASKRTDHNLKYDEVAWFKVGHVSAVKQEVTEETEEEEDPWGGVACVDISLAHLEQTGSTTSRIPGITTSTWRYYLGIDKLPKQPQSHTSPLILEPERTTISPLRRKLRELMAAATSKPALHLKMPPVAILLVSTQRSIGKAFTASQACADIGLHTFTVDAYDIVNDSGAGGSDVKTAGFLTSRAERAMSCGPDCCALLVRHIEALTADRMVTSIKEVLQDARVLIATTTEVEKVPDGIRALFTHELEMTAPDEGEREGILRTILDNQGVALDPEVELSGIALKTAALVAGDLVDVVERALVAQRSRLEALSAKSSKNEAGVLVTVRDVKVAGGPAAQGLTKSDFEVAVEAARKNFADAIGAPKIPNVTWDDVGGLNNVKEAVTETIQLPLERPELFAKGMKKRSGILFYGPPGTGKTLLAKAIATEYSLNFFSVKGPELLNMYIGESEANVRRVFQRARDARPCVVFFDELDSVAPKRGNQGDSGGVMDRIVSQLLAELDGMSGGDEDAGGVFVVGATNRPDLLDQALLRPGRFDKMLYLGVSDTHEKQMKIMEALTRKFTLHPSVSLRAVAERLPFTYTGADFYALCSDAMLKAVTRQATLVDKKVKAINTERQAQNQPEITTAYFFDHFATKEDVAVMVTEQDFLDAHSELIPSVSAGELEHYERVRATFEGVKDKKETPSQQQNGRLTVGKRSVSGQSNRSVVVHRGKGKGKGKALAVNSGDEYDDYDEEGVHGSGGGHRDKGKGKAVDVGPAAGGGSAPFGGQGDDDEGLYD</sequence>
<dbReference type="GO" id="GO:0005524">
    <property type="term" value="F:ATP binding"/>
    <property type="evidence" value="ECO:0007669"/>
    <property type="project" value="UniProtKB-KW"/>
</dbReference>
<dbReference type="GO" id="GO:0016887">
    <property type="term" value="F:ATP hydrolysis activity"/>
    <property type="evidence" value="ECO:0007669"/>
    <property type="project" value="InterPro"/>
</dbReference>
<comment type="catalytic activity">
    <reaction evidence="10">
        <text>ATP + H2O = ADP + phosphate + H(+)</text>
        <dbReference type="Rhea" id="RHEA:13065"/>
        <dbReference type="ChEBI" id="CHEBI:15377"/>
        <dbReference type="ChEBI" id="CHEBI:15378"/>
        <dbReference type="ChEBI" id="CHEBI:30616"/>
        <dbReference type="ChEBI" id="CHEBI:43474"/>
        <dbReference type="ChEBI" id="CHEBI:456216"/>
    </reaction>
    <physiologicalReaction direction="left-to-right" evidence="10">
        <dbReference type="Rhea" id="RHEA:13066"/>
    </physiologicalReaction>
</comment>
<proteinExistence type="inferred from homology"/>
<evidence type="ECO:0000259" key="13">
    <source>
        <dbReference type="SMART" id="SM00382"/>
    </source>
</evidence>
<dbReference type="GO" id="GO:0016558">
    <property type="term" value="P:protein import into peroxisome matrix"/>
    <property type="evidence" value="ECO:0007669"/>
    <property type="project" value="TreeGrafter"/>
</dbReference>
<evidence type="ECO:0000313" key="14">
    <source>
        <dbReference type="EMBL" id="KAK4171483.1"/>
    </source>
</evidence>
<dbReference type="PROSITE" id="PS00674">
    <property type="entry name" value="AAA"/>
    <property type="match status" value="1"/>
</dbReference>
<dbReference type="SMART" id="SM00382">
    <property type="entry name" value="AAA"/>
    <property type="match status" value="1"/>
</dbReference>
<dbReference type="PANTHER" id="PTHR23077">
    <property type="entry name" value="AAA-FAMILY ATPASE"/>
    <property type="match status" value="1"/>
</dbReference>
<feature type="compositionally biased region" description="Basic and acidic residues" evidence="12">
    <location>
        <begin position="1375"/>
        <end position="1384"/>
    </location>
</feature>
<dbReference type="Pfam" id="PF23120">
    <property type="entry name" value="PEX6_N"/>
    <property type="match status" value="1"/>
</dbReference>
<dbReference type="InterPro" id="IPR003593">
    <property type="entry name" value="AAA+_ATPase"/>
</dbReference>
<feature type="region of interest" description="Disordered" evidence="12">
    <location>
        <begin position="255"/>
        <end position="364"/>
    </location>
</feature>
<dbReference type="GO" id="GO:0005829">
    <property type="term" value="C:cytosol"/>
    <property type="evidence" value="ECO:0007669"/>
    <property type="project" value="TreeGrafter"/>
</dbReference>
<evidence type="ECO:0000256" key="12">
    <source>
        <dbReference type="SAM" id="MobiDB-lite"/>
    </source>
</evidence>
<name>A0AAN6VXE3_9PEZI</name>
<gene>
    <name evidence="14" type="ORF">QBC36DRAFT_305248</name>
</gene>
<feature type="compositionally biased region" description="Low complexity" evidence="12">
    <location>
        <begin position="344"/>
        <end position="357"/>
    </location>
</feature>
<evidence type="ECO:0000256" key="7">
    <source>
        <dbReference type="ARBA" id="ARBA00034691"/>
    </source>
</evidence>
<dbReference type="Pfam" id="PF23315">
    <property type="entry name" value="PEX6_4th"/>
    <property type="match status" value="1"/>
</dbReference>
<dbReference type="InterPro" id="IPR003959">
    <property type="entry name" value="ATPase_AAA_core"/>
</dbReference>
<dbReference type="EMBL" id="MU866555">
    <property type="protein sequence ID" value="KAK4171483.1"/>
    <property type="molecule type" value="Genomic_DNA"/>
</dbReference>
<evidence type="ECO:0000256" key="4">
    <source>
        <dbReference type="ARBA" id="ARBA00022801"/>
    </source>
</evidence>
<dbReference type="FunFam" id="3.40.50.300:FF:000109">
    <property type="entry name" value="Peroxisomal biogenesis factor 6"/>
    <property type="match status" value="1"/>
</dbReference>
<dbReference type="Gene3D" id="3.40.50.300">
    <property type="entry name" value="P-loop containing nucleotide triphosphate hydrolases"/>
    <property type="match status" value="2"/>
</dbReference>
<dbReference type="Pfam" id="PF00004">
    <property type="entry name" value="AAA"/>
    <property type="match status" value="1"/>
</dbReference>
<comment type="similarity">
    <text evidence="1">Belongs to the AAA ATPase family.</text>
</comment>
<dbReference type="InterPro" id="IPR056995">
    <property type="entry name" value="PEX6_4th_dom"/>
</dbReference>
<feature type="domain" description="AAA+ ATPase" evidence="13">
    <location>
        <begin position="1036"/>
        <end position="1178"/>
    </location>
</feature>
<dbReference type="FunFam" id="1.10.8.60:FF:000039">
    <property type="entry name" value="peroxisome biogenesis factor 6"/>
    <property type="match status" value="1"/>
</dbReference>
<dbReference type="CDD" id="cd19527">
    <property type="entry name" value="RecA-like_PEX6_r2"/>
    <property type="match status" value="1"/>
</dbReference>
<feature type="region of interest" description="Disordered" evidence="12">
    <location>
        <begin position="1"/>
        <end position="24"/>
    </location>
</feature>
<feature type="compositionally biased region" description="Basic and acidic residues" evidence="12">
    <location>
        <begin position="295"/>
        <end position="304"/>
    </location>
</feature>
<evidence type="ECO:0000256" key="11">
    <source>
        <dbReference type="ARBA" id="ARBA00062700"/>
    </source>
</evidence>
<organism evidence="14 15">
    <name type="scientific">Triangularia setosa</name>
    <dbReference type="NCBI Taxonomy" id="2587417"/>
    <lineage>
        <taxon>Eukaryota</taxon>
        <taxon>Fungi</taxon>
        <taxon>Dikarya</taxon>
        <taxon>Ascomycota</taxon>
        <taxon>Pezizomycotina</taxon>
        <taxon>Sordariomycetes</taxon>
        <taxon>Sordariomycetidae</taxon>
        <taxon>Sordariales</taxon>
        <taxon>Podosporaceae</taxon>
        <taxon>Triangularia</taxon>
    </lineage>
</organism>
<feature type="compositionally biased region" description="Gly residues" evidence="12">
    <location>
        <begin position="1390"/>
        <end position="1401"/>
    </location>
</feature>
<reference evidence="14" key="2">
    <citation type="submission" date="2023-05" db="EMBL/GenBank/DDBJ databases">
        <authorList>
            <consortium name="Lawrence Berkeley National Laboratory"/>
            <person name="Steindorff A."/>
            <person name="Hensen N."/>
            <person name="Bonometti L."/>
            <person name="Westerberg I."/>
            <person name="Brannstrom I.O."/>
            <person name="Guillou S."/>
            <person name="Cros-Aarteil S."/>
            <person name="Calhoun S."/>
            <person name="Haridas S."/>
            <person name="Kuo A."/>
            <person name="Mondo S."/>
            <person name="Pangilinan J."/>
            <person name="Riley R."/>
            <person name="Labutti K."/>
            <person name="Andreopoulos B."/>
            <person name="Lipzen A."/>
            <person name="Chen C."/>
            <person name="Yanf M."/>
            <person name="Daum C."/>
            <person name="Ng V."/>
            <person name="Clum A."/>
            <person name="Ohm R."/>
            <person name="Martin F."/>
            <person name="Silar P."/>
            <person name="Natvig D."/>
            <person name="Lalanne C."/>
            <person name="Gautier V."/>
            <person name="Ament-Velasquez S.L."/>
            <person name="Kruys A."/>
            <person name="Hutchinson M.I."/>
            <person name="Powell A.J."/>
            <person name="Barry K."/>
            <person name="Miller A.N."/>
            <person name="Grigoriev I.V."/>
            <person name="Debuchy R."/>
            <person name="Gladieux P."/>
            <person name="Thoren M.H."/>
            <person name="Johannesson H."/>
        </authorList>
    </citation>
    <scope>NUCLEOTIDE SEQUENCE</scope>
    <source>
        <strain evidence="14">CBS 892.96</strain>
    </source>
</reference>
<comment type="caution">
    <text evidence="14">The sequence shown here is derived from an EMBL/GenBank/DDBJ whole genome shotgun (WGS) entry which is preliminary data.</text>
</comment>
<dbReference type="InterPro" id="IPR003960">
    <property type="entry name" value="ATPase_AAA_CS"/>
</dbReference>
<evidence type="ECO:0000256" key="3">
    <source>
        <dbReference type="ARBA" id="ARBA00022741"/>
    </source>
</evidence>
<keyword evidence="3" id="KW-0547">Nucleotide-binding</keyword>
<dbReference type="PANTHER" id="PTHR23077:SF9">
    <property type="entry name" value="PEROXISOMAL ATPASE PEX6"/>
    <property type="match status" value="1"/>
</dbReference>
<evidence type="ECO:0000256" key="8">
    <source>
        <dbReference type="ARBA" id="ARBA00034811"/>
    </source>
</evidence>
<dbReference type="InterPro" id="IPR027417">
    <property type="entry name" value="P-loop_NTPase"/>
</dbReference>
<keyword evidence="5" id="KW-0067">ATP-binding</keyword>